<organism evidence="1">
    <name type="scientific">marine sediment metagenome</name>
    <dbReference type="NCBI Taxonomy" id="412755"/>
    <lineage>
        <taxon>unclassified sequences</taxon>
        <taxon>metagenomes</taxon>
        <taxon>ecological metagenomes</taxon>
    </lineage>
</organism>
<gene>
    <name evidence="1" type="ORF">S01H4_51378</name>
</gene>
<dbReference type="AlphaFoldDB" id="X1BTC5"/>
<dbReference type="Pfam" id="PF13242">
    <property type="entry name" value="Hydrolase_like"/>
    <property type="match status" value="1"/>
</dbReference>
<protein>
    <recommendedName>
        <fullName evidence="2">Haloacid dehalogenase</fullName>
    </recommendedName>
</protein>
<dbReference type="Pfam" id="PF13344">
    <property type="entry name" value="Hydrolase_6"/>
    <property type="match status" value="1"/>
</dbReference>
<dbReference type="InterPro" id="IPR036412">
    <property type="entry name" value="HAD-like_sf"/>
</dbReference>
<dbReference type="PANTHER" id="PTHR19288">
    <property type="entry name" value="4-NITROPHENYLPHOSPHATASE-RELATED"/>
    <property type="match status" value="1"/>
</dbReference>
<name>X1BTC5_9ZZZZ</name>
<comment type="caution">
    <text evidence="1">The sequence shown here is derived from an EMBL/GenBank/DDBJ whole genome shotgun (WGS) entry which is preliminary data.</text>
</comment>
<dbReference type="Gene3D" id="3.40.50.1000">
    <property type="entry name" value="HAD superfamily/HAD-like"/>
    <property type="match status" value="2"/>
</dbReference>
<evidence type="ECO:0008006" key="2">
    <source>
        <dbReference type="Google" id="ProtNLM"/>
    </source>
</evidence>
<dbReference type="InterPro" id="IPR023214">
    <property type="entry name" value="HAD_sf"/>
</dbReference>
<dbReference type="PANTHER" id="PTHR19288:SF46">
    <property type="entry name" value="HALOACID DEHALOGENASE-LIKE HYDROLASE DOMAIN-CONTAINING PROTEIN 2"/>
    <property type="match status" value="1"/>
</dbReference>
<evidence type="ECO:0000313" key="1">
    <source>
        <dbReference type="EMBL" id="GAG98969.1"/>
    </source>
</evidence>
<proteinExistence type="predicted"/>
<dbReference type="GO" id="GO:0005737">
    <property type="term" value="C:cytoplasm"/>
    <property type="evidence" value="ECO:0007669"/>
    <property type="project" value="TreeGrafter"/>
</dbReference>
<reference evidence="1" key="1">
    <citation type="journal article" date="2014" name="Front. Microbiol.">
        <title>High frequency of phylogenetically diverse reductive dehalogenase-homologous genes in deep subseafloor sedimentary metagenomes.</title>
        <authorList>
            <person name="Kawai M."/>
            <person name="Futagami T."/>
            <person name="Toyoda A."/>
            <person name="Takaki Y."/>
            <person name="Nishi S."/>
            <person name="Hori S."/>
            <person name="Arai W."/>
            <person name="Tsubouchi T."/>
            <person name="Morono Y."/>
            <person name="Uchiyama I."/>
            <person name="Ito T."/>
            <person name="Fujiyama A."/>
            <person name="Inagaki F."/>
            <person name="Takami H."/>
        </authorList>
    </citation>
    <scope>NUCLEOTIDE SEQUENCE</scope>
    <source>
        <strain evidence="1">Expedition CK06-06</strain>
    </source>
</reference>
<dbReference type="GO" id="GO:0016791">
    <property type="term" value="F:phosphatase activity"/>
    <property type="evidence" value="ECO:0007669"/>
    <property type="project" value="TreeGrafter"/>
</dbReference>
<dbReference type="SUPFAM" id="SSF56784">
    <property type="entry name" value="HAD-like"/>
    <property type="match status" value="1"/>
</dbReference>
<sequence>LLGLLESRQIPYGVLTNGTVRPPAAYTLRLRESGLRVPEQRMMTPSTVAADYFSARGSKTIFVLGVEGVWKPLRDAGLQVILPSDDDADSETADAVFVGWCREIHMDDIEAACNAVWNGAGLFAASMVPFFATKSGRALGSSRAISAMITSVTGRRATALGKPSQHALRSAARRLGCKPSELVVVGDDPELEVRMALRGKALAVAVRTGIAGADDVEKLATKDQPQLSLTGVQDLLEILQRIL</sequence>
<accession>X1BTC5</accession>
<feature type="non-terminal residue" evidence="1">
    <location>
        <position position="1"/>
    </location>
</feature>
<dbReference type="EMBL" id="BART01029251">
    <property type="protein sequence ID" value="GAG98969.1"/>
    <property type="molecule type" value="Genomic_DNA"/>
</dbReference>
<dbReference type="InterPro" id="IPR006357">
    <property type="entry name" value="HAD-SF_hydro_IIA"/>
</dbReference>